<name>A0A327KNB4_9BRAD</name>
<comment type="caution">
    <text evidence="10">The sequence shown here is derived from an EMBL/GenBank/DDBJ whole genome shotgun (WGS) entry which is preliminary data.</text>
</comment>
<dbReference type="PANTHER" id="PTHR33908">
    <property type="entry name" value="MANNOSYLTRANSFERASE YKCB-RELATED"/>
    <property type="match status" value="1"/>
</dbReference>
<dbReference type="InterPro" id="IPR050297">
    <property type="entry name" value="LipidA_mod_glycosyltrf_83"/>
</dbReference>
<feature type="transmembrane region" description="Helical" evidence="9">
    <location>
        <begin position="241"/>
        <end position="261"/>
    </location>
</feature>
<feature type="transmembrane region" description="Helical" evidence="9">
    <location>
        <begin position="176"/>
        <end position="195"/>
    </location>
</feature>
<feature type="transmembrane region" description="Helical" evidence="9">
    <location>
        <begin position="375"/>
        <end position="397"/>
    </location>
</feature>
<feature type="region of interest" description="Disordered" evidence="8">
    <location>
        <begin position="459"/>
        <end position="482"/>
    </location>
</feature>
<keyword evidence="2" id="KW-1003">Cell membrane</keyword>
<dbReference type="GO" id="GO:0005886">
    <property type="term" value="C:plasma membrane"/>
    <property type="evidence" value="ECO:0007669"/>
    <property type="project" value="UniProtKB-SubCell"/>
</dbReference>
<evidence type="ECO:0000256" key="9">
    <source>
        <dbReference type="SAM" id="Phobius"/>
    </source>
</evidence>
<dbReference type="EMBL" id="NPEU01000092">
    <property type="protein sequence ID" value="RAI39063.1"/>
    <property type="molecule type" value="Genomic_DNA"/>
</dbReference>
<evidence type="ECO:0000256" key="4">
    <source>
        <dbReference type="ARBA" id="ARBA00022679"/>
    </source>
</evidence>
<sequence>MPGRSAALRIGFAVLVLAALAAAITSRPAKRLVDFDQIFYVTMAHDLVHHGVFANGIFDQVAGSRAPPPPGMFFAPLYPLVIAGVMRLDPGLARSIDCAVAADERRQDLGGCPIDTTSMLLLHALLLAGAALAIGRTGEIATGDARVFYGAAALATVGFAAEADLLSFLMTESLSIATFSLYGLALVAALARWRLADFVALGLALGLACLTRPTFLILAPVTLVMIAVVGRWFAGPERRALLRPAFAVAAALAVMLAPWLVRNAVSVGKLGFTEEYGSVALIERFAFNTMTPREYFWAFPACVPDVGPPLVAALAGPDATARFQWDAPGSFFETGRARRNALIAEHGRLDPVIGAITRDAMADGGWWRHLAVSVPLAWCGLWVAGLFALVVLPLAAIGLVRAARRGRPLVIAYAVPALLLVGVHGVLANHYPRYNLGLIGPMSVAAAWLVSDALARRRAAPARPPRPRGSAPPGPSRPGSPR</sequence>
<keyword evidence="6 9" id="KW-1133">Transmembrane helix</keyword>
<keyword evidence="3" id="KW-0328">Glycosyltransferase</keyword>
<feature type="compositionally biased region" description="Pro residues" evidence="8">
    <location>
        <begin position="470"/>
        <end position="482"/>
    </location>
</feature>
<keyword evidence="7 9" id="KW-0472">Membrane</keyword>
<evidence type="ECO:0000313" key="11">
    <source>
        <dbReference type="Proteomes" id="UP000248863"/>
    </source>
</evidence>
<comment type="subcellular location">
    <subcellularLocation>
        <location evidence="1">Cell membrane</location>
        <topology evidence="1">Multi-pass membrane protein</topology>
    </subcellularLocation>
</comment>
<dbReference type="PANTHER" id="PTHR33908:SF11">
    <property type="entry name" value="MEMBRANE PROTEIN"/>
    <property type="match status" value="1"/>
</dbReference>
<keyword evidence="5 9" id="KW-0812">Transmembrane</keyword>
<feature type="transmembrane region" description="Helical" evidence="9">
    <location>
        <begin position="409"/>
        <end position="428"/>
    </location>
</feature>
<dbReference type="GO" id="GO:0009103">
    <property type="term" value="P:lipopolysaccharide biosynthetic process"/>
    <property type="evidence" value="ECO:0007669"/>
    <property type="project" value="UniProtKB-ARBA"/>
</dbReference>
<evidence type="ECO:0000313" key="10">
    <source>
        <dbReference type="EMBL" id="RAI39063.1"/>
    </source>
</evidence>
<evidence type="ECO:0000256" key="3">
    <source>
        <dbReference type="ARBA" id="ARBA00022676"/>
    </source>
</evidence>
<dbReference type="Proteomes" id="UP000248863">
    <property type="component" value="Unassembled WGS sequence"/>
</dbReference>
<gene>
    <name evidence="10" type="ORF">CH338_10680</name>
</gene>
<accession>A0A327KNB4</accession>
<dbReference type="RefSeq" id="WP_111357093.1">
    <property type="nucleotide sequence ID" value="NZ_NHSK01000201.1"/>
</dbReference>
<evidence type="ECO:0000256" key="6">
    <source>
        <dbReference type="ARBA" id="ARBA00022989"/>
    </source>
</evidence>
<feature type="transmembrane region" description="Helical" evidence="9">
    <location>
        <begin position="215"/>
        <end position="234"/>
    </location>
</feature>
<reference evidence="10 11" key="1">
    <citation type="submission" date="2017-07" db="EMBL/GenBank/DDBJ databases">
        <title>Draft Genome Sequences of Select Purple Nonsulfur Bacteria.</title>
        <authorList>
            <person name="Lasarre B."/>
            <person name="Mckinlay J.B."/>
        </authorList>
    </citation>
    <scope>NUCLEOTIDE SEQUENCE [LARGE SCALE GENOMIC DNA]</scope>
    <source>
        <strain evidence="10 11">DSM 11907</strain>
    </source>
</reference>
<dbReference type="GO" id="GO:0016763">
    <property type="term" value="F:pentosyltransferase activity"/>
    <property type="evidence" value="ECO:0007669"/>
    <property type="project" value="TreeGrafter"/>
</dbReference>
<keyword evidence="4" id="KW-0808">Transferase</keyword>
<keyword evidence="11" id="KW-1185">Reference proteome</keyword>
<protein>
    <recommendedName>
        <fullName evidence="12">Glycosyltransferase RgtA/B/C/D-like domain-containing protein</fullName>
    </recommendedName>
</protein>
<evidence type="ECO:0000256" key="8">
    <source>
        <dbReference type="SAM" id="MobiDB-lite"/>
    </source>
</evidence>
<feature type="transmembrane region" description="Helical" evidence="9">
    <location>
        <begin position="114"/>
        <end position="135"/>
    </location>
</feature>
<organism evidence="10 11">
    <name type="scientific">Rhodoplanes elegans</name>
    <dbReference type="NCBI Taxonomy" id="29408"/>
    <lineage>
        <taxon>Bacteria</taxon>
        <taxon>Pseudomonadati</taxon>
        <taxon>Pseudomonadota</taxon>
        <taxon>Alphaproteobacteria</taxon>
        <taxon>Hyphomicrobiales</taxon>
        <taxon>Nitrobacteraceae</taxon>
        <taxon>Rhodoplanes</taxon>
    </lineage>
</organism>
<evidence type="ECO:0008006" key="12">
    <source>
        <dbReference type="Google" id="ProtNLM"/>
    </source>
</evidence>
<evidence type="ECO:0000256" key="1">
    <source>
        <dbReference type="ARBA" id="ARBA00004651"/>
    </source>
</evidence>
<dbReference type="AlphaFoldDB" id="A0A327KNB4"/>
<evidence type="ECO:0000256" key="2">
    <source>
        <dbReference type="ARBA" id="ARBA00022475"/>
    </source>
</evidence>
<proteinExistence type="predicted"/>
<dbReference type="OrthoDB" id="7256586at2"/>
<feature type="transmembrane region" description="Helical" evidence="9">
    <location>
        <begin position="6"/>
        <end position="24"/>
    </location>
</feature>
<feature type="transmembrane region" description="Helical" evidence="9">
    <location>
        <begin position="147"/>
        <end position="169"/>
    </location>
</feature>
<evidence type="ECO:0000256" key="7">
    <source>
        <dbReference type="ARBA" id="ARBA00023136"/>
    </source>
</evidence>
<evidence type="ECO:0000256" key="5">
    <source>
        <dbReference type="ARBA" id="ARBA00022692"/>
    </source>
</evidence>